<feature type="signal peptide" evidence="1">
    <location>
        <begin position="1"/>
        <end position="28"/>
    </location>
</feature>
<organism evidence="2 3">
    <name type="scientific">[Pasteurella] mairii</name>
    <dbReference type="NCBI Taxonomy" id="757"/>
    <lineage>
        <taxon>Bacteria</taxon>
        <taxon>Pseudomonadati</taxon>
        <taxon>Pseudomonadota</taxon>
        <taxon>Gammaproteobacteria</taxon>
        <taxon>Pasteurellales</taxon>
        <taxon>Pasteurellaceae</taxon>
    </lineage>
</organism>
<evidence type="ECO:0000313" key="3">
    <source>
        <dbReference type="Proteomes" id="UP000254280"/>
    </source>
</evidence>
<feature type="chain" id="PRO_5016928650" evidence="1">
    <location>
        <begin position="29"/>
        <end position="104"/>
    </location>
</feature>
<accession>A0A379B629</accession>
<gene>
    <name evidence="2" type="ORF">NCTC10699_01734</name>
</gene>
<sequence>MILMKSKQNFWSQLLLSMIAIFALPVAAQGLENHALGGETCPNEQRQAPQQVVNLIVLAKQTQRESGKQPLLPIKLDILFKKEPHFNTSILHDIAPIRAGPLMS</sequence>
<keyword evidence="3" id="KW-1185">Reference proteome</keyword>
<reference evidence="2 3" key="1">
    <citation type="submission" date="2018-06" db="EMBL/GenBank/DDBJ databases">
        <authorList>
            <consortium name="Pathogen Informatics"/>
            <person name="Doyle S."/>
        </authorList>
    </citation>
    <scope>NUCLEOTIDE SEQUENCE [LARGE SCALE GENOMIC DNA]</scope>
    <source>
        <strain evidence="2 3">NCTC10699</strain>
    </source>
</reference>
<dbReference type="NCBIfam" id="NF038363">
    <property type="entry name" value="SecM_small"/>
    <property type="match status" value="1"/>
</dbReference>
<dbReference type="EMBL" id="UGSS01000002">
    <property type="protein sequence ID" value="SUB34083.1"/>
    <property type="molecule type" value="Genomic_DNA"/>
</dbReference>
<name>A0A379B629_9PAST</name>
<dbReference type="OrthoDB" id="5679130at2"/>
<dbReference type="AlphaFoldDB" id="A0A379B629"/>
<dbReference type="Pfam" id="PF10818">
    <property type="entry name" value="SecM_small"/>
    <property type="match status" value="1"/>
</dbReference>
<dbReference type="Proteomes" id="UP000254280">
    <property type="component" value="Unassembled WGS sequence"/>
</dbReference>
<proteinExistence type="predicted"/>
<dbReference type="InterPro" id="IPR020508">
    <property type="entry name" value="SecM_small"/>
</dbReference>
<keyword evidence="1" id="KW-0732">Signal</keyword>
<protein>
    <submittedName>
        <fullName evidence="2">Protein of uncharacterized function (DUF2547)</fullName>
    </submittedName>
</protein>
<evidence type="ECO:0000256" key="1">
    <source>
        <dbReference type="SAM" id="SignalP"/>
    </source>
</evidence>
<evidence type="ECO:0000313" key="2">
    <source>
        <dbReference type="EMBL" id="SUB34083.1"/>
    </source>
</evidence>